<accession>A0A1S9PIS8</accession>
<name>A0A1S9PIS8_9SPHI</name>
<evidence type="ECO:0000313" key="2">
    <source>
        <dbReference type="Proteomes" id="UP000189739"/>
    </source>
</evidence>
<dbReference type="EMBL" id="MBTF01000004">
    <property type="protein sequence ID" value="OOQ60871.1"/>
    <property type="molecule type" value="Genomic_DNA"/>
</dbReference>
<proteinExistence type="predicted"/>
<dbReference type="Proteomes" id="UP000189739">
    <property type="component" value="Unassembled WGS sequence"/>
</dbReference>
<keyword evidence="2" id="KW-1185">Reference proteome</keyword>
<dbReference type="OrthoDB" id="1444558at2"/>
<sequence>MENDEINDLADEHAKSFTQLTEIESVVIRGQVLVEKSLNRAIRLIILEKEEYKDEKFGFSQILMLGYMLGICTKFKAELNALNKLRNQIAHGTEFDDKFVHIIIKGIQARSPDVIEKNLSLSRKLSAAISFICGAIAVTPEFLASGKLLSVVKKTYDYLNTSQNPIK</sequence>
<comment type="caution">
    <text evidence="1">The sequence shown here is derived from an EMBL/GenBank/DDBJ whole genome shotgun (WGS) entry which is preliminary data.</text>
</comment>
<dbReference type="RefSeq" id="WP_078347191.1">
    <property type="nucleotide sequence ID" value="NZ_MBTF01000004.1"/>
</dbReference>
<organism evidence="1 2">
    <name type="scientific">Mucilaginibacter pedocola</name>
    <dbReference type="NCBI Taxonomy" id="1792845"/>
    <lineage>
        <taxon>Bacteria</taxon>
        <taxon>Pseudomonadati</taxon>
        <taxon>Bacteroidota</taxon>
        <taxon>Sphingobacteriia</taxon>
        <taxon>Sphingobacteriales</taxon>
        <taxon>Sphingobacteriaceae</taxon>
        <taxon>Mucilaginibacter</taxon>
    </lineage>
</organism>
<reference evidence="1 2" key="1">
    <citation type="submission" date="2016-07" db="EMBL/GenBank/DDBJ databases">
        <title>Genomic analysis of zinc-resistant bacterium Mucilaginibacter pedocola TBZ30.</title>
        <authorList>
            <person name="Huang J."/>
            <person name="Tang J."/>
        </authorList>
    </citation>
    <scope>NUCLEOTIDE SEQUENCE [LARGE SCALE GENOMIC DNA]</scope>
    <source>
        <strain evidence="1 2">TBZ30</strain>
    </source>
</reference>
<protein>
    <submittedName>
        <fullName evidence="1">Uncharacterized protein</fullName>
    </submittedName>
</protein>
<gene>
    <name evidence="1" type="ORF">BC343_23190</name>
</gene>
<evidence type="ECO:0000313" key="1">
    <source>
        <dbReference type="EMBL" id="OOQ60871.1"/>
    </source>
</evidence>
<dbReference type="AlphaFoldDB" id="A0A1S9PIS8"/>